<keyword evidence="7 8" id="KW-0472">Membrane</keyword>
<evidence type="ECO:0000256" key="3">
    <source>
        <dbReference type="ARBA" id="ARBA00022448"/>
    </source>
</evidence>
<evidence type="ECO:0000256" key="6">
    <source>
        <dbReference type="ARBA" id="ARBA00022989"/>
    </source>
</evidence>
<evidence type="ECO:0000256" key="4">
    <source>
        <dbReference type="ARBA" id="ARBA00022692"/>
    </source>
</evidence>
<dbReference type="FunCoup" id="A0A6Q2X5X7">
    <property type="interactions" value="946"/>
</dbReference>
<reference evidence="10" key="3">
    <citation type="submission" date="2025-08" db="UniProtKB">
        <authorList>
            <consortium name="Ensembl"/>
        </authorList>
    </citation>
    <scope>IDENTIFICATION</scope>
</reference>
<reference evidence="10" key="4">
    <citation type="submission" date="2025-09" db="UniProtKB">
        <authorList>
            <consortium name="Ensembl"/>
        </authorList>
    </citation>
    <scope>IDENTIFICATION</scope>
</reference>
<dbReference type="AlphaFoldDB" id="A0A6Q2X5X7"/>
<evidence type="ECO:0000256" key="5">
    <source>
        <dbReference type="ARBA" id="ARBA00022737"/>
    </source>
</evidence>
<dbReference type="PRINTS" id="PR00783">
    <property type="entry name" value="MINTRINSICP"/>
</dbReference>
<feature type="transmembrane region" description="Helical" evidence="8">
    <location>
        <begin position="70"/>
        <end position="87"/>
    </location>
</feature>
<dbReference type="GO" id="GO:0015267">
    <property type="term" value="F:channel activity"/>
    <property type="evidence" value="ECO:0007669"/>
    <property type="project" value="InterPro"/>
</dbReference>
<feature type="transmembrane region" description="Helical" evidence="8">
    <location>
        <begin position="185"/>
        <end position="207"/>
    </location>
</feature>
<dbReference type="Pfam" id="PF00230">
    <property type="entry name" value="MIP"/>
    <property type="match status" value="1"/>
</dbReference>
<protein>
    <recommendedName>
        <fullName evidence="8">Aquaporin</fullName>
    </recommendedName>
</protein>
<dbReference type="InterPro" id="IPR016697">
    <property type="entry name" value="Aquaporin_11/12"/>
</dbReference>
<feature type="transmembrane region" description="Helical" evidence="8">
    <location>
        <begin position="31"/>
        <end position="50"/>
    </location>
</feature>
<comment type="similarity">
    <text evidence="2">Belongs to the MIP/aquaporin (TC 1.A.8) family. AQP11/AQP12 subfamily.</text>
</comment>
<dbReference type="GeneTree" id="ENSGT00530000063816"/>
<keyword evidence="6 8" id="KW-1133">Transmembrane helix</keyword>
<dbReference type="FunFam" id="1.20.1080.10:FF:000018">
    <property type="entry name" value="Aquaporin"/>
    <property type="match status" value="1"/>
</dbReference>
<feature type="transmembrane region" description="Helical" evidence="8">
    <location>
        <begin position="150"/>
        <end position="173"/>
    </location>
</feature>
<dbReference type="PANTHER" id="PTHR21191">
    <property type="entry name" value="AQUAPORIN"/>
    <property type="match status" value="1"/>
</dbReference>
<feature type="transmembrane region" description="Helical" evidence="8">
    <location>
        <begin position="6"/>
        <end position="24"/>
    </location>
</feature>
<keyword evidence="3 9" id="KW-0813">Transport</keyword>
<comment type="subcellular location">
    <subcellularLocation>
        <location evidence="1">Membrane</location>
        <topology evidence="1">Multi-pass membrane protein</topology>
    </subcellularLocation>
</comment>
<evidence type="ECO:0000256" key="8">
    <source>
        <dbReference type="PIRNR" id="PIRNR017529"/>
    </source>
</evidence>
<evidence type="ECO:0000313" key="11">
    <source>
        <dbReference type="Proteomes" id="UP000265140"/>
    </source>
</evidence>
<dbReference type="InterPro" id="IPR051883">
    <property type="entry name" value="AQP11/12_channel"/>
</dbReference>
<dbReference type="GO" id="GO:0005737">
    <property type="term" value="C:cytoplasm"/>
    <property type="evidence" value="ECO:0007669"/>
    <property type="project" value="TreeGrafter"/>
</dbReference>
<dbReference type="OMA" id="MIKNLMA"/>
<accession>A0A6Q2X5X7</accession>
<evidence type="ECO:0000313" key="10">
    <source>
        <dbReference type="Ensembl" id="ENSELUP00000048486.2"/>
    </source>
</evidence>
<dbReference type="GO" id="GO:0016020">
    <property type="term" value="C:membrane"/>
    <property type="evidence" value="ECO:0007669"/>
    <property type="project" value="UniProtKB-SubCell"/>
</dbReference>
<dbReference type="PIRSF" id="PIRSF017529">
    <property type="entry name" value="Aquaporin_11/12"/>
    <property type="match status" value="1"/>
</dbReference>
<organism evidence="10 11">
    <name type="scientific">Esox lucius</name>
    <name type="common">Northern pike</name>
    <dbReference type="NCBI Taxonomy" id="8010"/>
    <lineage>
        <taxon>Eukaryota</taxon>
        <taxon>Metazoa</taxon>
        <taxon>Chordata</taxon>
        <taxon>Craniata</taxon>
        <taxon>Vertebrata</taxon>
        <taxon>Euteleostomi</taxon>
        <taxon>Actinopterygii</taxon>
        <taxon>Neopterygii</taxon>
        <taxon>Teleostei</taxon>
        <taxon>Protacanthopterygii</taxon>
        <taxon>Esociformes</taxon>
        <taxon>Esocidae</taxon>
        <taxon>Esox</taxon>
    </lineage>
</organism>
<evidence type="ECO:0000256" key="1">
    <source>
        <dbReference type="ARBA" id="ARBA00004141"/>
    </source>
</evidence>
<dbReference type="PANTHER" id="PTHR21191:SF8">
    <property type="entry name" value="AQUAPORIN-12A-RELATED"/>
    <property type="match status" value="1"/>
</dbReference>
<dbReference type="Bgee" id="ENSELUG00000027785">
    <property type="expression patterns" value="Expressed in liver and 1 other cell type or tissue"/>
</dbReference>
<proteinExistence type="inferred from homology"/>
<dbReference type="Gene3D" id="1.20.1080.10">
    <property type="entry name" value="Glycerol uptake facilitator protein"/>
    <property type="match status" value="1"/>
</dbReference>
<keyword evidence="4 8" id="KW-0812">Transmembrane</keyword>
<keyword evidence="11" id="KW-1185">Reference proteome</keyword>
<evidence type="ECO:0000256" key="7">
    <source>
        <dbReference type="ARBA" id="ARBA00023136"/>
    </source>
</evidence>
<feature type="transmembrane region" description="Helical" evidence="8">
    <location>
        <begin position="227"/>
        <end position="247"/>
    </location>
</feature>
<name>A0A6Q2X5X7_ESOLU</name>
<dbReference type="Proteomes" id="UP000265140">
    <property type="component" value="Chromosome 8"/>
</dbReference>
<evidence type="ECO:0000256" key="2">
    <source>
        <dbReference type="ARBA" id="ARBA00005900"/>
    </source>
</evidence>
<dbReference type="PRINTS" id="PR02025">
    <property type="entry name" value="AQUAPORIN12"/>
</dbReference>
<sequence length="276" mass="30528">MSGLNVSLAYFLTVVAFGAAFRVILGKCPHLSFAAEFTASFVLVACWLEVQTIMEVGEWAGGLGPEVPLTILFVVLLTHGVLCGRATGNPSLTLMNFLLLETLIMPTLLDLAAQFLGAQLSLLVAGYYWALELNDMHMIKNLMSKECSTTLRSSLMQGIFSECVCSIFFYLLYLRLRHLPALIRVPLVAAVLTVLSYAARGFTSAFLNPSLAYGLTFYCPGFSFMEYSVVYWLAPIIGMILAVLLYMGHIPRVFAKNLLYSHKTHFRVPKGKKIKS</sequence>
<reference evidence="10" key="2">
    <citation type="submission" date="2020-02" db="EMBL/GenBank/DDBJ databases">
        <title>Esox lucius (northern pike) genome, fEsoLuc1, primary haplotype.</title>
        <authorList>
            <person name="Myers G."/>
            <person name="Karagic N."/>
            <person name="Meyer A."/>
            <person name="Pippel M."/>
            <person name="Reichard M."/>
            <person name="Winkler S."/>
            <person name="Tracey A."/>
            <person name="Sims Y."/>
            <person name="Howe K."/>
            <person name="Rhie A."/>
            <person name="Formenti G."/>
            <person name="Durbin R."/>
            <person name="Fedrigo O."/>
            <person name="Jarvis E.D."/>
        </authorList>
    </citation>
    <scope>NUCLEOTIDE SEQUENCE [LARGE SCALE GENOMIC DNA]</scope>
</reference>
<evidence type="ECO:0000256" key="9">
    <source>
        <dbReference type="RuleBase" id="RU000477"/>
    </source>
</evidence>
<dbReference type="Ensembl" id="ENSELUT00000087298.2">
    <property type="protein sequence ID" value="ENSELUP00000048486.2"/>
    <property type="gene ID" value="ENSELUG00000027785.2"/>
</dbReference>
<dbReference type="InterPro" id="IPR023271">
    <property type="entry name" value="Aquaporin-like"/>
</dbReference>
<dbReference type="InterPro" id="IPR000425">
    <property type="entry name" value="MIP"/>
</dbReference>
<dbReference type="SUPFAM" id="SSF81338">
    <property type="entry name" value="Aquaporin-like"/>
    <property type="match status" value="1"/>
</dbReference>
<keyword evidence="5" id="KW-0677">Repeat</keyword>
<dbReference type="InterPro" id="IPR023265">
    <property type="entry name" value="Aquaporin_12"/>
</dbReference>
<dbReference type="InParanoid" id="A0A6Q2X5X7"/>
<reference evidence="11" key="1">
    <citation type="journal article" date="2014" name="PLoS ONE">
        <title>The genome and linkage map of the northern pike (Esox lucius): conserved synteny revealed between the salmonid sister group and the Neoteleostei.</title>
        <authorList>
            <person name="Rondeau E.B."/>
            <person name="Minkley D.R."/>
            <person name="Leong J.S."/>
            <person name="Messmer A.M."/>
            <person name="Jantzen J.R."/>
            <person name="von Schalburg K.R."/>
            <person name="Lemon C."/>
            <person name="Bird N.H."/>
            <person name="Koop B.F."/>
        </authorList>
    </citation>
    <scope>NUCLEOTIDE SEQUENCE</scope>
</reference>